<organism evidence="2 3">
    <name type="scientific">Verticillium longisporum</name>
    <name type="common">Verticillium dahliae var. longisporum</name>
    <dbReference type="NCBI Taxonomy" id="100787"/>
    <lineage>
        <taxon>Eukaryota</taxon>
        <taxon>Fungi</taxon>
        <taxon>Dikarya</taxon>
        <taxon>Ascomycota</taxon>
        <taxon>Pezizomycotina</taxon>
        <taxon>Sordariomycetes</taxon>
        <taxon>Hypocreomycetidae</taxon>
        <taxon>Glomerellales</taxon>
        <taxon>Plectosphaerellaceae</taxon>
        <taxon>Verticillium</taxon>
    </lineage>
</organism>
<dbReference type="AlphaFoldDB" id="A0A0G4LLC0"/>
<reference evidence="2 3" key="1">
    <citation type="submission" date="2015-05" db="EMBL/GenBank/DDBJ databases">
        <authorList>
            <person name="Wang D.B."/>
            <person name="Wang M."/>
        </authorList>
    </citation>
    <scope>NUCLEOTIDE SEQUENCE [LARGE SCALE GENOMIC DNA]</scope>
    <source>
        <strain evidence="2">VL1</strain>
    </source>
</reference>
<keyword evidence="1" id="KW-0175">Coiled coil</keyword>
<proteinExistence type="predicted"/>
<keyword evidence="3" id="KW-1185">Reference proteome</keyword>
<dbReference type="STRING" id="100787.A0A0G4LLC0"/>
<protein>
    <submittedName>
        <fullName evidence="2">Uncharacterized protein</fullName>
    </submittedName>
</protein>
<name>A0A0G4LLC0_VERLO</name>
<gene>
    <name evidence="2" type="ORF">BN1708_013427</name>
</gene>
<dbReference type="Proteomes" id="UP000044602">
    <property type="component" value="Unassembled WGS sequence"/>
</dbReference>
<dbReference type="EMBL" id="CVQH01014224">
    <property type="protein sequence ID" value="CRK22490.1"/>
    <property type="molecule type" value="Genomic_DNA"/>
</dbReference>
<sequence>MQLLRTDYHTKETEYEGLEVALDQLEEEKNRIEIRFFRTLTTADITTDHTRGHHSQAKAEAQDSVGMRHTLMGILPDRPSVELHPLWADLSDAIGEINVAQEEVDDIHLAQQELTYELGLKERTKRTVSAKELELLDNFRADEQVKLARLKEATTQVNELYKRCMTEAAPYEALPYHIAFALGLRTDEEIVLDDSTSDTEETLFHRRYPRLLSQPHHLLQPEPLTVSSNLRRAAKLPLNHVDRGDQMRAALKEYGISHLLRDTKEMNKTDFINRWLLQYLRISPLQVEILAGVFTKSTHLQIVDTQRWELDVLLQWWKDGAAIRSVEAISHFALTSSITTSSPISSHDAKDRFRLRGSARSSQIRGTASEPPDNISVKHDIWESRWRLSGRLGSEATSDVLHLQYWSNVSGNNASTIMSDLGASLGTAKSFGG</sequence>
<evidence type="ECO:0000256" key="1">
    <source>
        <dbReference type="SAM" id="Coils"/>
    </source>
</evidence>
<accession>A0A0G4LLC0</accession>
<evidence type="ECO:0000313" key="2">
    <source>
        <dbReference type="EMBL" id="CRK22490.1"/>
    </source>
</evidence>
<feature type="coiled-coil region" evidence="1">
    <location>
        <begin position="8"/>
        <end position="35"/>
    </location>
</feature>
<evidence type="ECO:0000313" key="3">
    <source>
        <dbReference type="Proteomes" id="UP000044602"/>
    </source>
</evidence>